<evidence type="ECO:0000313" key="1">
    <source>
        <dbReference type="EMBL" id="EGM51007.1"/>
    </source>
</evidence>
<accession>F7R0W3</accession>
<name>F7R0W3_9LACO</name>
<organism evidence="1 2">
    <name type="scientific">Ligilactobacillus ruminis SPM0211</name>
    <dbReference type="NCBI Taxonomy" id="1040964"/>
    <lineage>
        <taxon>Bacteria</taxon>
        <taxon>Bacillati</taxon>
        <taxon>Bacillota</taxon>
        <taxon>Bacilli</taxon>
        <taxon>Lactobacillales</taxon>
        <taxon>Lactobacillaceae</taxon>
        <taxon>Ligilactobacillus</taxon>
    </lineage>
</organism>
<gene>
    <name evidence="1" type="ORF">LRU_01319</name>
</gene>
<dbReference type="Proteomes" id="UP000002971">
    <property type="component" value="Unassembled WGS sequence"/>
</dbReference>
<reference evidence="1 2" key="1">
    <citation type="journal article" date="2011" name="J. Bacteriol.">
        <title>Genome Sequence of Lactobacillus ruminis SPM0211, Isolated from a Fecal Sample from a Healthy Korean.</title>
        <authorList>
            <person name="Lee S."/>
            <person name="Cho Y.J."/>
            <person name="Lee A.H."/>
            <person name="Chun J."/>
            <person name="Ha N.J."/>
            <person name="Ko G."/>
        </authorList>
    </citation>
    <scope>NUCLEOTIDE SEQUENCE [LARGE SCALE GENOMIC DNA]</scope>
    <source>
        <strain evidence="1 2">SPM0211</strain>
    </source>
</reference>
<evidence type="ECO:0000313" key="2">
    <source>
        <dbReference type="Proteomes" id="UP000002971"/>
    </source>
</evidence>
<comment type="caution">
    <text evidence="1">The sequence shown here is derived from an EMBL/GenBank/DDBJ whole genome shotgun (WGS) entry which is preliminary data.</text>
</comment>
<dbReference type="AlphaFoldDB" id="F7R0W3"/>
<proteinExistence type="predicted"/>
<sequence>MEKDRIAWSYIAKKQTDNPLTGGESGRCLAVSDRF</sequence>
<protein>
    <submittedName>
        <fullName evidence="1">Uncharacterized protein</fullName>
    </submittedName>
</protein>
<dbReference type="EMBL" id="AFOJ01000006">
    <property type="protein sequence ID" value="EGM51007.1"/>
    <property type="molecule type" value="Genomic_DNA"/>
</dbReference>